<dbReference type="RefSeq" id="WP_285966208.1">
    <property type="nucleotide sequence ID" value="NZ_CP127294.1"/>
</dbReference>
<reference evidence="3 4" key="1">
    <citation type="submission" date="2023-06" db="EMBL/GenBank/DDBJ databases">
        <authorList>
            <person name="Oyuntsetseg B."/>
            <person name="Kim S.B."/>
        </authorList>
    </citation>
    <scope>NUCLEOTIDE SEQUENCE [LARGE SCALE GENOMIC DNA]</scope>
    <source>
        <strain evidence="3 4">2-15</strain>
    </source>
</reference>
<dbReference type="EMBL" id="CP127294">
    <property type="protein sequence ID" value="WIX75436.1"/>
    <property type="molecule type" value="Genomic_DNA"/>
</dbReference>
<protein>
    <submittedName>
        <fullName evidence="3">DUF4389 domain-containing protein</fullName>
    </submittedName>
</protein>
<keyword evidence="2" id="KW-0812">Transmembrane</keyword>
<evidence type="ECO:0000313" key="3">
    <source>
        <dbReference type="EMBL" id="WIX75436.1"/>
    </source>
</evidence>
<evidence type="ECO:0000256" key="2">
    <source>
        <dbReference type="SAM" id="Phobius"/>
    </source>
</evidence>
<feature type="region of interest" description="Disordered" evidence="1">
    <location>
        <begin position="220"/>
        <end position="269"/>
    </location>
</feature>
<keyword evidence="2" id="KW-0472">Membrane</keyword>
<feature type="compositionally biased region" description="Pro residues" evidence="1">
    <location>
        <begin position="226"/>
        <end position="240"/>
    </location>
</feature>
<evidence type="ECO:0000313" key="4">
    <source>
        <dbReference type="Proteomes" id="UP001236014"/>
    </source>
</evidence>
<accession>A0A9Y2IA09</accession>
<dbReference type="AlphaFoldDB" id="A0A9Y2IA09"/>
<dbReference type="KEGG" id="acab:QRX50_28425"/>
<sequence length="513" mass="53802">MKEVRRVNTGYPVRVEAELDEPLSRWLWLVKWLLALPHHLILAVLWIAYPFGIAAFFAILVTGRYPRSLFEFTVGVLRWSFRVHYYSYAALGTDRYPPFTFGDVPEYPARLQVEYPQRLSRGLVLVKWWLLALPQLILVGLFVGGGTWLFTRSGRFDFTWAAGGLVGILVLIAAVVLLFTGKYPRPLFDFILGLDRWVLRVAAYVSLLIDRYPPFRLDLGGSEPGGPAPSPGPLTQPPPGSATEPGTEPATPPFAAPPTPSAGGPGPAATGWTGGRIAAAICGAVLVLFSTGLLSGGSALMWADRNQRDADGYFSGSAPFNASGYALVSDPVQLHGLGTGGPDLAAIVGDTRIRATAVDATQGVFVGIAPAASAAQYLAGVEHTTVIDFGDRGAVGVDNPGRALTIPPEQAGIWAGQASGPGTQSVAWPVRDGDWTVVVMNSDGSRGVAVDAEAGATVPAIGWLSVLLVVVGVVVLAGGVACIWFAARGASGHRARTPVPVAGGGPGDGGRAP</sequence>
<feature type="transmembrane region" description="Helical" evidence="2">
    <location>
        <begin position="160"/>
        <end position="179"/>
    </location>
</feature>
<name>A0A9Y2IA09_9PSEU</name>
<organism evidence="3 4">
    <name type="scientific">Amycolatopsis carbonis</name>
    <dbReference type="NCBI Taxonomy" id="715471"/>
    <lineage>
        <taxon>Bacteria</taxon>
        <taxon>Bacillati</taxon>
        <taxon>Actinomycetota</taxon>
        <taxon>Actinomycetes</taxon>
        <taxon>Pseudonocardiales</taxon>
        <taxon>Pseudonocardiaceae</taxon>
        <taxon>Amycolatopsis</taxon>
    </lineage>
</organism>
<feature type="transmembrane region" description="Helical" evidence="2">
    <location>
        <begin position="277"/>
        <end position="303"/>
    </location>
</feature>
<evidence type="ECO:0000256" key="1">
    <source>
        <dbReference type="SAM" id="MobiDB-lite"/>
    </source>
</evidence>
<feature type="compositionally biased region" description="Pro residues" evidence="1">
    <location>
        <begin position="250"/>
        <end position="260"/>
    </location>
</feature>
<dbReference type="InterPro" id="IPR025498">
    <property type="entry name" value="DUF4389"/>
</dbReference>
<proteinExistence type="predicted"/>
<keyword evidence="2" id="KW-1133">Transmembrane helix</keyword>
<gene>
    <name evidence="3" type="ORF">QRX50_28425</name>
</gene>
<feature type="transmembrane region" description="Helical" evidence="2">
    <location>
        <begin position="460"/>
        <end position="487"/>
    </location>
</feature>
<keyword evidence="4" id="KW-1185">Reference proteome</keyword>
<dbReference type="Pfam" id="PF14333">
    <property type="entry name" value="DUF4389"/>
    <property type="match status" value="2"/>
</dbReference>
<feature type="transmembrane region" description="Helical" evidence="2">
    <location>
        <begin position="128"/>
        <end position="148"/>
    </location>
</feature>
<dbReference type="Proteomes" id="UP001236014">
    <property type="component" value="Chromosome"/>
</dbReference>
<feature type="transmembrane region" description="Helical" evidence="2">
    <location>
        <begin position="40"/>
        <end position="61"/>
    </location>
</feature>